<name>A0A812SCF1_SYMPI</name>
<accession>A0A812SCF1</accession>
<evidence type="ECO:0000256" key="1">
    <source>
        <dbReference type="SAM" id="Coils"/>
    </source>
</evidence>
<sequence length="283" mass="32117">MPRVGTAKFQIEKVHVEGCRFLEVRLNEDELRALQQYLAALGVSGEVELERCPSDEEDQGHMPPVATSKLPKAPSMKRPLLQEEISSHPKIGRLASPSRSAATSPATTPTPTSRSSTPEREPKSQIELQELKAKKQLQQMIDELEEENLTKLIELSDPDKDEETGEYILGYDQLSPDKRDTFRRHVEQLLREQQAEKAQAAKINGAEPPQEGTVEAQVLFEKECCPKMPPQVMDQDEKEPLKEGTVEAQVLFEKECCPKMPPQVMDQDEKEVQEMLREFESWI</sequence>
<evidence type="ECO:0000313" key="4">
    <source>
        <dbReference type="Proteomes" id="UP000649617"/>
    </source>
</evidence>
<dbReference type="Proteomes" id="UP000649617">
    <property type="component" value="Unassembled WGS sequence"/>
</dbReference>
<feature type="region of interest" description="Disordered" evidence="2">
    <location>
        <begin position="51"/>
        <end position="124"/>
    </location>
</feature>
<gene>
    <name evidence="3" type="ORF">SPIL2461_LOCUS11964</name>
</gene>
<comment type="caution">
    <text evidence="3">The sequence shown here is derived from an EMBL/GenBank/DDBJ whole genome shotgun (WGS) entry which is preliminary data.</text>
</comment>
<keyword evidence="1" id="KW-0175">Coiled coil</keyword>
<protein>
    <submittedName>
        <fullName evidence="3">Uncharacterized protein</fullName>
    </submittedName>
</protein>
<dbReference type="EMBL" id="CAJNIZ010023814">
    <property type="protein sequence ID" value="CAE7471646.1"/>
    <property type="molecule type" value="Genomic_DNA"/>
</dbReference>
<feature type="compositionally biased region" description="Low complexity" evidence="2">
    <location>
        <begin position="95"/>
        <end position="116"/>
    </location>
</feature>
<feature type="coiled-coil region" evidence="1">
    <location>
        <begin position="127"/>
        <end position="154"/>
    </location>
</feature>
<dbReference type="AlphaFoldDB" id="A0A812SCF1"/>
<proteinExistence type="predicted"/>
<dbReference type="OrthoDB" id="10663800at2759"/>
<organism evidence="3 4">
    <name type="scientific">Symbiodinium pilosum</name>
    <name type="common">Dinoflagellate</name>
    <dbReference type="NCBI Taxonomy" id="2952"/>
    <lineage>
        <taxon>Eukaryota</taxon>
        <taxon>Sar</taxon>
        <taxon>Alveolata</taxon>
        <taxon>Dinophyceae</taxon>
        <taxon>Suessiales</taxon>
        <taxon>Symbiodiniaceae</taxon>
        <taxon>Symbiodinium</taxon>
    </lineage>
</organism>
<reference evidence="3" key="1">
    <citation type="submission" date="2021-02" db="EMBL/GenBank/DDBJ databases">
        <authorList>
            <person name="Dougan E. K."/>
            <person name="Rhodes N."/>
            <person name="Thang M."/>
            <person name="Chan C."/>
        </authorList>
    </citation>
    <scope>NUCLEOTIDE SEQUENCE</scope>
</reference>
<evidence type="ECO:0000313" key="3">
    <source>
        <dbReference type="EMBL" id="CAE7471646.1"/>
    </source>
</evidence>
<evidence type="ECO:0000256" key="2">
    <source>
        <dbReference type="SAM" id="MobiDB-lite"/>
    </source>
</evidence>
<keyword evidence="4" id="KW-1185">Reference proteome</keyword>